<feature type="transmembrane region" description="Helical" evidence="1">
    <location>
        <begin position="268"/>
        <end position="288"/>
    </location>
</feature>
<feature type="transmembrane region" description="Helical" evidence="1">
    <location>
        <begin position="227"/>
        <end position="248"/>
    </location>
</feature>
<dbReference type="GO" id="GO:0016747">
    <property type="term" value="F:acyltransferase activity, transferring groups other than amino-acyl groups"/>
    <property type="evidence" value="ECO:0007669"/>
    <property type="project" value="InterPro"/>
</dbReference>
<dbReference type="Pfam" id="PF01757">
    <property type="entry name" value="Acyl_transf_3"/>
    <property type="match status" value="1"/>
</dbReference>
<keyword evidence="1" id="KW-0812">Transmembrane</keyword>
<evidence type="ECO:0000313" key="3">
    <source>
        <dbReference type="EMBL" id="MBB6408803.1"/>
    </source>
</evidence>
<keyword evidence="1" id="KW-0472">Membrane</keyword>
<feature type="transmembrane region" description="Helical" evidence="1">
    <location>
        <begin position="50"/>
        <end position="68"/>
    </location>
</feature>
<organism evidence="3 4">
    <name type="scientific">Mesorhizobium sangaii</name>
    <dbReference type="NCBI Taxonomy" id="505389"/>
    <lineage>
        <taxon>Bacteria</taxon>
        <taxon>Pseudomonadati</taxon>
        <taxon>Pseudomonadota</taxon>
        <taxon>Alphaproteobacteria</taxon>
        <taxon>Hyphomicrobiales</taxon>
        <taxon>Phyllobacteriaceae</taxon>
        <taxon>Mesorhizobium</taxon>
    </lineage>
</organism>
<feature type="transmembrane region" description="Helical" evidence="1">
    <location>
        <begin position="333"/>
        <end position="352"/>
    </location>
</feature>
<dbReference type="EMBL" id="JACHEF010000001">
    <property type="protein sequence ID" value="MBB6408803.1"/>
    <property type="molecule type" value="Genomic_DNA"/>
</dbReference>
<feature type="transmembrane region" description="Helical" evidence="1">
    <location>
        <begin position="88"/>
        <end position="110"/>
    </location>
</feature>
<protein>
    <submittedName>
        <fullName evidence="3">Peptidoglycan/LPS O-acetylase OafA/YrhL</fullName>
    </submittedName>
</protein>
<comment type="caution">
    <text evidence="3">The sequence shown here is derived from an EMBL/GenBank/DDBJ whole genome shotgun (WGS) entry which is preliminary data.</text>
</comment>
<feature type="domain" description="Acyltransferase 3" evidence="2">
    <location>
        <begin position="15"/>
        <end position="344"/>
    </location>
</feature>
<evidence type="ECO:0000313" key="4">
    <source>
        <dbReference type="Proteomes" id="UP000556329"/>
    </source>
</evidence>
<dbReference type="PANTHER" id="PTHR23028:SF53">
    <property type="entry name" value="ACYL_TRANSF_3 DOMAIN-CONTAINING PROTEIN"/>
    <property type="match status" value="1"/>
</dbReference>
<dbReference type="Proteomes" id="UP000556329">
    <property type="component" value="Unassembled WGS sequence"/>
</dbReference>
<feature type="transmembrane region" description="Helical" evidence="1">
    <location>
        <begin position="9"/>
        <end position="30"/>
    </location>
</feature>
<feature type="transmembrane region" description="Helical" evidence="1">
    <location>
        <begin position="130"/>
        <end position="148"/>
    </location>
</feature>
<dbReference type="InterPro" id="IPR050879">
    <property type="entry name" value="Acyltransferase_3"/>
</dbReference>
<dbReference type="InterPro" id="IPR002656">
    <property type="entry name" value="Acyl_transf_3_dom"/>
</dbReference>
<feature type="transmembrane region" description="Helical" evidence="1">
    <location>
        <begin position="198"/>
        <end position="215"/>
    </location>
</feature>
<proteinExistence type="predicted"/>
<feature type="transmembrane region" description="Helical" evidence="1">
    <location>
        <begin position="300"/>
        <end position="321"/>
    </location>
</feature>
<dbReference type="GO" id="GO:0016020">
    <property type="term" value="C:membrane"/>
    <property type="evidence" value="ECO:0007669"/>
    <property type="project" value="TreeGrafter"/>
</dbReference>
<gene>
    <name evidence="3" type="ORF">HNQ71_001447</name>
</gene>
<dbReference type="PANTHER" id="PTHR23028">
    <property type="entry name" value="ACETYLTRANSFERASE"/>
    <property type="match status" value="1"/>
</dbReference>
<dbReference type="GO" id="GO:0009103">
    <property type="term" value="P:lipopolysaccharide biosynthetic process"/>
    <property type="evidence" value="ECO:0007669"/>
    <property type="project" value="TreeGrafter"/>
</dbReference>
<sequence>MGGQKHSKALIFPLTGLRFFAAFAIVLHHIQGSFGVSPTAFQGWNLANGVTVFFVLSGFVLTYSYPALNKPGETRQFYIGRIARILPAHLVTLLAAVALGVPFAAPYFLANALLLQSWIPTGDYFFSYNAVSWSISTEMSFYLVFPFLIRNFESTWPWKLAACFVASSAMGLLAWQLGLPFYSGGNDAVVQGLVMVNPVARVFEFCLGMTAALLWTRFRDRLAHVGFGTWAAFELIGVLLLTWGSGWINTTLQPFMRSAAMQYWTAQTLSPVVPAALLLIILASSTGPLAKMLGCRPVRFLGEISFAIYLTHQLVIRFFVMHPQILEGVSQRTAIGVFLITVLAASTALHLAEVPARRMIVGWFGRTLRTNAVTVDDHSLVNQSQT</sequence>
<evidence type="ECO:0000256" key="1">
    <source>
        <dbReference type="SAM" id="Phobius"/>
    </source>
</evidence>
<feature type="transmembrane region" description="Helical" evidence="1">
    <location>
        <begin position="160"/>
        <end position="178"/>
    </location>
</feature>
<keyword evidence="4" id="KW-1185">Reference proteome</keyword>
<keyword evidence="1" id="KW-1133">Transmembrane helix</keyword>
<name>A0A841P654_9HYPH</name>
<accession>A0A841P654</accession>
<dbReference type="AlphaFoldDB" id="A0A841P654"/>
<evidence type="ECO:0000259" key="2">
    <source>
        <dbReference type="Pfam" id="PF01757"/>
    </source>
</evidence>
<dbReference type="RefSeq" id="WP_184871816.1">
    <property type="nucleotide sequence ID" value="NZ_JACHEF010000001.1"/>
</dbReference>
<reference evidence="3 4" key="1">
    <citation type="submission" date="2020-08" db="EMBL/GenBank/DDBJ databases">
        <title>Genomic Encyclopedia of Type Strains, Phase IV (KMG-IV): sequencing the most valuable type-strain genomes for metagenomic binning, comparative biology and taxonomic classification.</title>
        <authorList>
            <person name="Goeker M."/>
        </authorList>
    </citation>
    <scope>NUCLEOTIDE SEQUENCE [LARGE SCALE GENOMIC DNA]</scope>
    <source>
        <strain evidence="3 4">DSM 100039</strain>
    </source>
</reference>